<keyword evidence="2" id="KW-1185">Reference proteome</keyword>
<protein>
    <submittedName>
        <fullName evidence="1">Uncharacterized protein</fullName>
    </submittedName>
</protein>
<sequence>MIVKYLQALPSMFIIQPASLPVNYIPPKIFNADKPFYFEIRANRTPLFNEFEVVDRIISVNFSFKLPKIFEANRPFFFNIRADGTPLFSGVKYN</sequence>
<dbReference type="InterPro" id="IPR036186">
    <property type="entry name" value="Serpin_sf"/>
</dbReference>
<dbReference type="Proteomes" id="UP000324832">
    <property type="component" value="Unassembled WGS sequence"/>
</dbReference>
<evidence type="ECO:0000313" key="2">
    <source>
        <dbReference type="Proteomes" id="UP000324832"/>
    </source>
</evidence>
<evidence type="ECO:0000313" key="1">
    <source>
        <dbReference type="EMBL" id="VVC92912.1"/>
    </source>
</evidence>
<dbReference type="PROSITE" id="PS00284">
    <property type="entry name" value="SERPIN"/>
    <property type="match status" value="2"/>
</dbReference>
<proteinExistence type="predicted"/>
<accession>A0A5E4Q6C4</accession>
<organism evidence="1 2">
    <name type="scientific">Leptidea sinapis</name>
    <dbReference type="NCBI Taxonomy" id="189913"/>
    <lineage>
        <taxon>Eukaryota</taxon>
        <taxon>Metazoa</taxon>
        <taxon>Ecdysozoa</taxon>
        <taxon>Arthropoda</taxon>
        <taxon>Hexapoda</taxon>
        <taxon>Insecta</taxon>
        <taxon>Pterygota</taxon>
        <taxon>Neoptera</taxon>
        <taxon>Endopterygota</taxon>
        <taxon>Lepidoptera</taxon>
        <taxon>Glossata</taxon>
        <taxon>Ditrysia</taxon>
        <taxon>Papilionoidea</taxon>
        <taxon>Pieridae</taxon>
        <taxon>Dismorphiinae</taxon>
        <taxon>Leptidea</taxon>
    </lineage>
</organism>
<gene>
    <name evidence="1" type="ORF">LSINAPIS_LOCUS5221</name>
</gene>
<dbReference type="SUPFAM" id="SSF56574">
    <property type="entry name" value="Serpins"/>
    <property type="match status" value="1"/>
</dbReference>
<dbReference type="InterPro" id="IPR023795">
    <property type="entry name" value="Serpin_CS"/>
</dbReference>
<dbReference type="EMBL" id="FZQP02001448">
    <property type="protein sequence ID" value="VVC92912.1"/>
    <property type="molecule type" value="Genomic_DNA"/>
</dbReference>
<reference evidence="1 2" key="1">
    <citation type="submission" date="2017-07" db="EMBL/GenBank/DDBJ databases">
        <authorList>
            <person name="Talla V."/>
            <person name="Backstrom N."/>
        </authorList>
    </citation>
    <scope>NUCLEOTIDE SEQUENCE [LARGE SCALE GENOMIC DNA]</scope>
</reference>
<name>A0A5E4Q6C4_9NEOP</name>
<dbReference type="AlphaFoldDB" id="A0A5E4Q6C4"/>